<sequence length="207" mass="23601">MENLGGTMEHHCCIELLNIQGKLVFNGSIKNLDCIIQHEEYKTMTNKAVLENVMPLLGCKNGRLYRRRSGITHNEAFNVMAVSVGIIESATLGYPLRCTVQQLMKELRSSGNASCANIPMLTAPWRMSPLLTLPFYLLVELLHQEARLVSIQIQLVSDGKLSRIQRRKYRLLQSKILKYWEDYNSSEITARRLLKLCSFINGPTTRC</sequence>
<comment type="caution">
    <text evidence="1">The sequence shown here is derived from an EMBL/GenBank/DDBJ whole genome shotgun (WGS) entry which is preliminary data.</text>
</comment>
<proteinExistence type="predicted"/>
<reference evidence="1" key="1">
    <citation type="journal article" date="2023" name="G3 (Bethesda)">
        <title>Whole genome assembly and annotation of the endangered Caribbean coral Acropora cervicornis.</title>
        <authorList>
            <person name="Selwyn J.D."/>
            <person name="Vollmer S.V."/>
        </authorList>
    </citation>
    <scope>NUCLEOTIDE SEQUENCE</scope>
    <source>
        <strain evidence="1">K2</strain>
    </source>
</reference>
<protein>
    <submittedName>
        <fullName evidence="1">Uncharacterized protein</fullName>
    </submittedName>
</protein>
<dbReference type="Proteomes" id="UP001249851">
    <property type="component" value="Unassembled WGS sequence"/>
</dbReference>
<reference evidence="1" key="2">
    <citation type="journal article" date="2023" name="Science">
        <title>Genomic signatures of disease resistance in endangered staghorn corals.</title>
        <authorList>
            <person name="Vollmer S.V."/>
            <person name="Selwyn J.D."/>
            <person name="Despard B.A."/>
            <person name="Roesel C.L."/>
        </authorList>
    </citation>
    <scope>NUCLEOTIDE SEQUENCE</scope>
    <source>
        <strain evidence="1">K2</strain>
    </source>
</reference>
<dbReference type="AlphaFoldDB" id="A0AAD9PWX5"/>
<evidence type="ECO:0000313" key="1">
    <source>
        <dbReference type="EMBL" id="KAK2550702.1"/>
    </source>
</evidence>
<name>A0AAD9PWX5_ACRCE</name>
<dbReference type="EMBL" id="JARQWQ010000107">
    <property type="protein sequence ID" value="KAK2550702.1"/>
    <property type="molecule type" value="Genomic_DNA"/>
</dbReference>
<gene>
    <name evidence="1" type="ORF">P5673_028572</name>
</gene>
<evidence type="ECO:0000313" key="2">
    <source>
        <dbReference type="Proteomes" id="UP001249851"/>
    </source>
</evidence>
<organism evidence="1 2">
    <name type="scientific">Acropora cervicornis</name>
    <name type="common">Staghorn coral</name>
    <dbReference type="NCBI Taxonomy" id="6130"/>
    <lineage>
        <taxon>Eukaryota</taxon>
        <taxon>Metazoa</taxon>
        <taxon>Cnidaria</taxon>
        <taxon>Anthozoa</taxon>
        <taxon>Hexacorallia</taxon>
        <taxon>Scleractinia</taxon>
        <taxon>Astrocoeniina</taxon>
        <taxon>Acroporidae</taxon>
        <taxon>Acropora</taxon>
    </lineage>
</organism>
<accession>A0AAD9PWX5</accession>
<keyword evidence="2" id="KW-1185">Reference proteome</keyword>